<dbReference type="Pfam" id="PF13803">
    <property type="entry name" value="DUF4184"/>
    <property type="match status" value="1"/>
</dbReference>
<dbReference type="Proteomes" id="UP000093510">
    <property type="component" value="Unassembled WGS sequence"/>
</dbReference>
<feature type="transmembrane region" description="Helical" evidence="1">
    <location>
        <begin position="104"/>
        <end position="121"/>
    </location>
</feature>
<protein>
    <recommendedName>
        <fullName evidence="4">DUF4184 domain-containing protein</fullName>
    </recommendedName>
</protein>
<evidence type="ECO:0008006" key="4">
    <source>
        <dbReference type="Google" id="ProtNLM"/>
    </source>
</evidence>
<keyword evidence="3" id="KW-1185">Reference proteome</keyword>
<comment type="caution">
    <text evidence="2">The sequence shown here is derived from an EMBL/GenBank/DDBJ whole genome shotgun (WGS) entry which is preliminary data.</text>
</comment>
<dbReference type="RefSeq" id="WP_066331908.1">
    <property type="nucleotide sequence ID" value="NZ_CP017688.1"/>
</dbReference>
<dbReference type="OrthoDB" id="8481923at2"/>
<dbReference type="AlphaFoldDB" id="A0A1B9E962"/>
<keyword evidence="1" id="KW-0812">Transmembrane</keyword>
<organism evidence="2 3">
    <name type="scientific">Flavobacterium crassostreae</name>
    <dbReference type="NCBI Taxonomy" id="1763534"/>
    <lineage>
        <taxon>Bacteria</taxon>
        <taxon>Pseudomonadati</taxon>
        <taxon>Bacteroidota</taxon>
        <taxon>Flavobacteriia</taxon>
        <taxon>Flavobacteriales</taxon>
        <taxon>Flavobacteriaceae</taxon>
        <taxon>Flavobacterium</taxon>
    </lineage>
</organism>
<dbReference type="EMBL" id="LVEP01000005">
    <property type="protein sequence ID" value="OCB78484.1"/>
    <property type="molecule type" value="Genomic_DNA"/>
</dbReference>
<dbReference type="InterPro" id="IPR025238">
    <property type="entry name" value="DUF4184"/>
</dbReference>
<evidence type="ECO:0000313" key="2">
    <source>
        <dbReference type="EMBL" id="OCB78484.1"/>
    </source>
</evidence>
<keyword evidence="1" id="KW-0472">Membrane</keyword>
<reference evidence="2 3" key="1">
    <citation type="submission" date="2016-03" db="EMBL/GenBank/DDBJ databases">
        <authorList>
            <person name="Ploux O."/>
        </authorList>
    </citation>
    <scope>NUCLEOTIDE SEQUENCE [LARGE SCALE GENOMIC DNA]</scope>
    <source>
        <strain evidence="2 3">LPB0076</strain>
    </source>
</reference>
<evidence type="ECO:0000313" key="3">
    <source>
        <dbReference type="Proteomes" id="UP000093510"/>
    </source>
</evidence>
<evidence type="ECO:0000256" key="1">
    <source>
        <dbReference type="SAM" id="Phobius"/>
    </source>
</evidence>
<keyword evidence="1" id="KW-1133">Transmembrane helix</keyword>
<feature type="transmembrane region" description="Helical" evidence="1">
    <location>
        <begin position="46"/>
        <end position="68"/>
    </location>
</feature>
<gene>
    <name evidence="2" type="ORF">LPBF_02170</name>
</gene>
<accession>A0A1B9E962</accession>
<feature type="transmembrane region" description="Helical" evidence="1">
    <location>
        <begin position="141"/>
        <end position="165"/>
    </location>
</feature>
<name>A0A1B9E962_9FLAO</name>
<dbReference type="STRING" id="1763534.GCA_001831475_00492"/>
<proteinExistence type="predicted"/>
<sequence>MPFTFSHPAIVLPFFKKKYCSATALVVGSMSPDLEYFFRMKMHSQWSHTFLGIFLIDFPLGFLVIFAFHEIIKKPLINHLPFCISGRLQLLKNKNWMTYFRRHVFIVISSFFLGAVSHIFWDSMTHWDGYLVQKIPFLNNSFFSFPVYTIAQHGSSMLGLILLFWHVYKLPVIPDPVENKLLVYWSSTLGIWAVILATRFWFGLEFDQLGSLIVSVLFSGFLAITAVGLLFREKNNNE</sequence>
<feature type="transmembrane region" description="Helical" evidence="1">
    <location>
        <begin position="208"/>
        <end position="231"/>
    </location>
</feature>
<feature type="transmembrane region" description="Helical" evidence="1">
    <location>
        <begin position="181"/>
        <end position="202"/>
    </location>
</feature>